<evidence type="ECO:0000256" key="1">
    <source>
        <dbReference type="SAM" id="Phobius"/>
    </source>
</evidence>
<evidence type="ECO:0000313" key="2">
    <source>
        <dbReference type="EMBL" id="MEA5140078.1"/>
    </source>
</evidence>
<dbReference type="Proteomes" id="UP001302949">
    <property type="component" value="Unassembled WGS sequence"/>
</dbReference>
<sequence length="170" mass="19961">MNEFSCIIIGGFTEKYKRNRNYQYILITLTLLLFILSWLLDNYAFSVILITIAISSLFLVLLISSMLDTNDIRSYLQKGVIIFEEDYIKAEGINYSIINTKKIIVDIWDYTPSRGRGLNSTNLYNKITIITLEGKEYEYQFHVENKSKFSKIFDRLHTYQKDGMNVFIMT</sequence>
<comment type="caution">
    <text evidence="2">The sequence shown here is derived from an EMBL/GenBank/DDBJ whole genome shotgun (WGS) entry which is preliminary data.</text>
</comment>
<evidence type="ECO:0000313" key="3">
    <source>
        <dbReference type="Proteomes" id="UP001302949"/>
    </source>
</evidence>
<keyword evidence="1" id="KW-0812">Transmembrane</keyword>
<reference evidence="2 3" key="1">
    <citation type="submission" date="2023-12" db="EMBL/GenBank/DDBJ databases">
        <title>Novel species of the genus Arcicella isolated from rivers.</title>
        <authorList>
            <person name="Lu H."/>
        </authorList>
    </citation>
    <scope>NUCLEOTIDE SEQUENCE [LARGE SCALE GENOMIC DNA]</scope>
    <source>
        <strain evidence="2 3">KCTC 23307</strain>
    </source>
</reference>
<accession>A0ABU5QBH6</accession>
<gene>
    <name evidence="2" type="ORF">VB248_13080</name>
</gene>
<proteinExistence type="predicted"/>
<keyword evidence="3" id="KW-1185">Reference proteome</keyword>
<keyword evidence="1" id="KW-1133">Transmembrane helix</keyword>
<name>A0ABU5QBH6_9BACT</name>
<organism evidence="2 3">
    <name type="scientific">Arcicella rigui</name>
    <dbReference type="NCBI Taxonomy" id="797020"/>
    <lineage>
        <taxon>Bacteria</taxon>
        <taxon>Pseudomonadati</taxon>
        <taxon>Bacteroidota</taxon>
        <taxon>Cytophagia</taxon>
        <taxon>Cytophagales</taxon>
        <taxon>Flectobacillaceae</taxon>
        <taxon>Arcicella</taxon>
    </lineage>
</organism>
<keyword evidence="1" id="KW-0472">Membrane</keyword>
<feature type="transmembrane region" description="Helical" evidence="1">
    <location>
        <begin position="46"/>
        <end position="67"/>
    </location>
</feature>
<feature type="transmembrane region" description="Helical" evidence="1">
    <location>
        <begin position="21"/>
        <end position="40"/>
    </location>
</feature>
<dbReference type="RefSeq" id="WP_323297233.1">
    <property type="nucleotide sequence ID" value="NZ_JAYFUM010000014.1"/>
</dbReference>
<protein>
    <recommendedName>
        <fullName evidence="4">Photosystem I assembly protein Ycf4</fullName>
    </recommendedName>
</protein>
<evidence type="ECO:0008006" key="4">
    <source>
        <dbReference type="Google" id="ProtNLM"/>
    </source>
</evidence>
<dbReference type="EMBL" id="JAYFUM010000014">
    <property type="protein sequence ID" value="MEA5140078.1"/>
    <property type="molecule type" value="Genomic_DNA"/>
</dbReference>